<name>A0A3G6KBZ9_LACDL</name>
<feature type="transmembrane region" description="Helical" evidence="1">
    <location>
        <begin position="134"/>
        <end position="153"/>
    </location>
</feature>
<dbReference type="GO" id="GO:0004497">
    <property type="term" value="F:monooxygenase activity"/>
    <property type="evidence" value="ECO:0007669"/>
    <property type="project" value="UniProtKB-KW"/>
</dbReference>
<accession>A0A3G6KBZ9</accession>
<feature type="transmembrane region" description="Helical" evidence="1">
    <location>
        <begin position="91"/>
        <end position="114"/>
    </location>
</feature>
<feature type="transmembrane region" description="Helical" evidence="1">
    <location>
        <begin position="17"/>
        <end position="37"/>
    </location>
</feature>
<dbReference type="AlphaFoldDB" id="A0A3G6KBZ9"/>
<feature type="transmembrane region" description="Helical" evidence="1">
    <location>
        <begin position="195"/>
        <end position="213"/>
    </location>
</feature>
<keyword evidence="1" id="KW-0472">Membrane</keyword>
<dbReference type="EMBL" id="CP031023">
    <property type="protein sequence ID" value="AZA17008.1"/>
    <property type="molecule type" value="Genomic_DNA"/>
</dbReference>
<proteinExistence type="predicted"/>
<keyword evidence="2" id="KW-0503">Monooxygenase</keyword>
<protein>
    <submittedName>
        <fullName evidence="2">Beta-carotene 15,15'-monooxygenase</fullName>
    </submittedName>
</protein>
<keyword evidence="1" id="KW-1133">Transmembrane helix</keyword>
<dbReference type="PROSITE" id="PS51257">
    <property type="entry name" value="PROKAR_LIPOPROTEIN"/>
    <property type="match status" value="1"/>
</dbReference>
<gene>
    <name evidence="2" type="ORF">DQL93_11540</name>
</gene>
<evidence type="ECO:0000313" key="2">
    <source>
        <dbReference type="EMBL" id="AZA17008.1"/>
    </source>
</evidence>
<keyword evidence="1" id="KW-0812">Transmembrane</keyword>
<keyword evidence="2" id="KW-0560">Oxidoreductase</keyword>
<reference evidence="2" key="1">
    <citation type="submission" date="2018-07" db="EMBL/GenBank/DDBJ databases">
        <authorList>
            <person name="Somerville V."/>
        </authorList>
    </citation>
    <scope>NUCLEOTIDE SEQUENCE</scope>
    <source>
        <strain evidence="2">NWC_2_2</strain>
    </source>
</reference>
<feature type="transmembrane region" description="Helical" evidence="1">
    <location>
        <begin position="158"/>
        <end position="175"/>
    </location>
</feature>
<evidence type="ECO:0000256" key="1">
    <source>
        <dbReference type="SAM" id="Phobius"/>
    </source>
</evidence>
<organism evidence="2">
    <name type="scientific">Lactobacillus delbrueckii subsp. lactis</name>
    <dbReference type="NCBI Taxonomy" id="29397"/>
    <lineage>
        <taxon>Bacteria</taxon>
        <taxon>Bacillati</taxon>
        <taxon>Bacillota</taxon>
        <taxon>Bacilli</taxon>
        <taxon>Lactobacillales</taxon>
        <taxon>Lactobacillaceae</taxon>
        <taxon>Lactobacillus</taxon>
    </lineage>
</organism>
<feature type="transmembrane region" description="Helical" evidence="1">
    <location>
        <begin position="49"/>
        <end position="71"/>
    </location>
</feature>
<sequence>MYIIRQQWLQDNAIRKWYFLAAILILFGGCSTAILVSDAPQNQWLSQTIFSRFLVFSLLVPVQILLLLSTFRVRLQDIYVTGSRRIIWKQLEYRLAIALLVTLVPWAVGCLIGMFLNGWGTRLGTIVAEALIRYLYLALSCLAILLLVSLCLLASKRIWAFLAGFVLSGISYFLNVNHHFSLFYDFLIDDLGTLLLSRLPILLSIVLFLAVGVQMEIARKDW</sequence>